<dbReference type="PANTHER" id="PTHR42999:SF2">
    <property type="match status" value="1"/>
</dbReference>
<dbReference type="SUPFAM" id="SSF141571">
    <property type="entry name" value="Pentapeptide repeat-like"/>
    <property type="match status" value="2"/>
</dbReference>
<dbReference type="InterPro" id="IPR052949">
    <property type="entry name" value="PA_immunity-related"/>
</dbReference>
<accession>N1VZZ0</accession>
<dbReference type="EMBL" id="AOGW02000006">
    <property type="protein sequence ID" value="EMY62615.1"/>
    <property type="molecule type" value="Genomic_DNA"/>
</dbReference>
<dbReference type="AlphaFoldDB" id="N1VZZ0"/>
<evidence type="ECO:0000313" key="2">
    <source>
        <dbReference type="Proteomes" id="UP000012371"/>
    </source>
</evidence>
<evidence type="ECO:0000313" key="1">
    <source>
        <dbReference type="EMBL" id="EMY62615.1"/>
    </source>
</evidence>
<organism evidence="1 2">
    <name type="scientific">Leptospira terpstrae serovar Hualin str. LT 11-33 = ATCC 700639</name>
    <dbReference type="NCBI Taxonomy" id="1257025"/>
    <lineage>
        <taxon>Bacteria</taxon>
        <taxon>Pseudomonadati</taxon>
        <taxon>Spirochaetota</taxon>
        <taxon>Spirochaetia</taxon>
        <taxon>Leptospirales</taxon>
        <taxon>Leptospiraceae</taxon>
        <taxon>Leptospira</taxon>
    </lineage>
</organism>
<keyword evidence="2" id="KW-1185">Reference proteome</keyword>
<comment type="caution">
    <text evidence="1">The sequence shown here is derived from an EMBL/GenBank/DDBJ whole genome shotgun (WGS) entry which is preliminary data.</text>
</comment>
<sequence length="330" mass="37543">MKEEIQKVLQMVKENKISEAQGADLISELSQVNQETDEHRAKPWSFRSIGEQFIKFSNDVEGLYASDLKDNNMSMSRVQIPKGDRFQFKNNTIRMSSMDQMILDDSDFMRNTISKSNLQAFKVTRGSIQNCELSASNLEHWQIDDGHFDTVEVHSSHLKKVEITSSNVTNSHFTAASVKDLMIRDRSDLSACSFEGAQLSHLEVSTSTLKGMELQASRLQHIRFMNTTTDQLVARFMRLDHTSFENCRLSDVLFTASEGWRKVGFEQVKFENVKLNKALFGECDWKRVTIKNVDLSEIRVMNQKLTDVTIDGNAEFCKVFGIVSNSVAAV</sequence>
<protein>
    <submittedName>
        <fullName evidence="1">Pentapeptide repeat protein</fullName>
    </submittedName>
</protein>
<dbReference type="Gene3D" id="2.160.20.80">
    <property type="entry name" value="E3 ubiquitin-protein ligase SopA"/>
    <property type="match status" value="1"/>
</dbReference>
<dbReference type="PANTHER" id="PTHR42999">
    <property type="entry name" value="ANTIBIOTIC RESISTANCE PROTEIN MCBG"/>
    <property type="match status" value="1"/>
</dbReference>
<proteinExistence type="predicted"/>
<dbReference type="Proteomes" id="UP000012371">
    <property type="component" value="Unassembled WGS sequence"/>
</dbReference>
<gene>
    <name evidence="1" type="ORF">LEP1GSC203_2866</name>
</gene>
<reference evidence="1" key="1">
    <citation type="submission" date="2013-03" db="EMBL/GenBank/DDBJ databases">
        <authorList>
            <person name="Harkins D.M."/>
            <person name="Durkin A.S."/>
            <person name="Brinkac L.M."/>
            <person name="Haft D.H."/>
            <person name="Selengut J.D."/>
            <person name="Sanka R."/>
            <person name="DePew J."/>
            <person name="Purushe J."/>
            <person name="Hartskeerl R.A."/>
            <person name="Ahmed A."/>
            <person name="van der Linden H."/>
            <person name="Goris M.G.A."/>
            <person name="Vinetz J.M."/>
            <person name="Sutton G.G."/>
            <person name="Nierman W.C."/>
            <person name="Fouts D.E."/>
        </authorList>
    </citation>
    <scope>NUCLEOTIDE SEQUENCE [LARGE SCALE GENOMIC DNA]</scope>
    <source>
        <strain evidence="1">LT 11-33</strain>
    </source>
</reference>
<name>N1VZZ0_9LEPT</name>
<dbReference type="STRING" id="1257025.LEP1GSC203_2866"/>
<dbReference type="RefSeq" id="WP_002972363.1">
    <property type="nucleotide sequence ID" value="NZ_AOGW02000006.1"/>
</dbReference>
<dbReference type="Gene3D" id="2.160.10.20">
    <property type="entry name" value="Insect antifreeze protein"/>
    <property type="match status" value="1"/>
</dbReference>